<proteinExistence type="predicted"/>
<dbReference type="Proteomes" id="UP001595751">
    <property type="component" value="Unassembled WGS sequence"/>
</dbReference>
<gene>
    <name evidence="1" type="ORF">ACFORJ_07875</name>
</gene>
<sequence>MGVTRSTRALPKGAREEAEARQAVIRGALQELRVDVMPRKRPMDIDYWERTRGQDVIRVVAQAQYDNAELVQLTHGMILTAQGYQLEPLGHIRPGAFAGRMPDGDPLDLIPAAVANRVRERLATGSTPLRAWQAGGELLATITQTALSDTSRMAKMVAGLATPRTLYVRILTPPSCSRCAVLAGKKGFWDEPFQRHPGCDCSQIPIPMDSDDTWEGPEFDGMAFFNSLSEDDQNKYFTRSGAAAIREGADLAQVVNAQSGMAAVGQRYTRSGTTRRSRAIQYYLGTDDVPRGTPAFDRLTVPQIVRQTEGDPKRRIAQLYRHGYITSVPPGRRLDDVLADINRNRGPRRARRARVDARSVHDYDRRITTTPAQLRARSERAFGYARAAHGPGAVLPKPQVRLMKRDRFGVPAGESMVRGTSYLRENRIDINGTRQGQELTVLHELGHHIDWSLRSQHRSEFDTAMKEIRRSRTVRLLESTKAQGTKDVSHQRYLASDPEVFARAYAQWVAVKSKAPRLNNVVARHRGGEDLDGYAQWPDDDFEEFVVPALDRFFRGVYG</sequence>
<name>A0ABV7ZRM0_9CORY</name>
<reference evidence="2" key="1">
    <citation type="journal article" date="2019" name="Int. J. Syst. Evol. Microbiol.">
        <title>The Global Catalogue of Microorganisms (GCM) 10K type strain sequencing project: providing services to taxonomists for standard genome sequencing and annotation.</title>
        <authorList>
            <consortium name="The Broad Institute Genomics Platform"/>
            <consortium name="The Broad Institute Genome Sequencing Center for Infectious Disease"/>
            <person name="Wu L."/>
            <person name="Ma J."/>
        </authorList>
    </citation>
    <scope>NUCLEOTIDE SEQUENCE [LARGE SCALE GENOMIC DNA]</scope>
    <source>
        <strain evidence="2">CCUG 53252</strain>
    </source>
</reference>
<accession>A0ABV7ZRM0</accession>
<protein>
    <submittedName>
        <fullName evidence="1">Uncharacterized protein</fullName>
    </submittedName>
</protein>
<dbReference type="EMBL" id="JBHRZN010000002">
    <property type="protein sequence ID" value="MFC3850082.1"/>
    <property type="molecule type" value="Genomic_DNA"/>
</dbReference>
<comment type="caution">
    <text evidence="1">The sequence shown here is derived from an EMBL/GenBank/DDBJ whole genome shotgun (WGS) entry which is preliminary data.</text>
</comment>
<keyword evidence="2" id="KW-1185">Reference proteome</keyword>
<evidence type="ECO:0000313" key="2">
    <source>
        <dbReference type="Proteomes" id="UP001595751"/>
    </source>
</evidence>
<evidence type="ECO:0000313" key="1">
    <source>
        <dbReference type="EMBL" id="MFC3850082.1"/>
    </source>
</evidence>
<organism evidence="1 2">
    <name type="scientific">Corynebacterium hansenii</name>
    <dbReference type="NCBI Taxonomy" id="394964"/>
    <lineage>
        <taxon>Bacteria</taxon>
        <taxon>Bacillati</taxon>
        <taxon>Actinomycetota</taxon>
        <taxon>Actinomycetes</taxon>
        <taxon>Mycobacteriales</taxon>
        <taxon>Corynebacteriaceae</taxon>
        <taxon>Corynebacterium</taxon>
    </lineage>
</organism>
<dbReference type="RefSeq" id="WP_290289486.1">
    <property type="nucleotide sequence ID" value="NZ_CP047211.1"/>
</dbReference>